<accession>A0AAW9RDW4</accession>
<organism evidence="2 3">
    <name type="scientific">Elongatibacter sediminis</name>
    <dbReference type="NCBI Taxonomy" id="3119006"/>
    <lineage>
        <taxon>Bacteria</taxon>
        <taxon>Pseudomonadati</taxon>
        <taxon>Pseudomonadota</taxon>
        <taxon>Gammaproteobacteria</taxon>
        <taxon>Chromatiales</taxon>
        <taxon>Wenzhouxiangellaceae</taxon>
        <taxon>Elongatibacter</taxon>
    </lineage>
</organism>
<proteinExistence type="predicted"/>
<dbReference type="InterPro" id="IPR036388">
    <property type="entry name" value="WH-like_DNA-bd_sf"/>
</dbReference>
<feature type="region of interest" description="Disordered" evidence="1">
    <location>
        <begin position="86"/>
        <end position="196"/>
    </location>
</feature>
<feature type="compositionally biased region" description="Basic residues" evidence="1">
    <location>
        <begin position="105"/>
        <end position="117"/>
    </location>
</feature>
<name>A0AAW9RDW4_9GAMM</name>
<keyword evidence="3" id="KW-1185">Reference proteome</keyword>
<evidence type="ECO:0000313" key="2">
    <source>
        <dbReference type="EMBL" id="MEJ8566615.1"/>
    </source>
</evidence>
<evidence type="ECO:0000313" key="3">
    <source>
        <dbReference type="Proteomes" id="UP001359886"/>
    </source>
</evidence>
<dbReference type="SUPFAM" id="SSF46785">
    <property type="entry name" value="Winged helix' DNA-binding domain"/>
    <property type="match status" value="1"/>
</dbReference>
<reference evidence="2 3" key="1">
    <citation type="submission" date="2024-02" db="EMBL/GenBank/DDBJ databases">
        <title>A novel Wenzhouxiangellaceae bacterium, isolated from coastal sediments.</title>
        <authorList>
            <person name="Du Z.-J."/>
            <person name="Ye Y.-Q."/>
            <person name="Zhang X.-Y."/>
        </authorList>
    </citation>
    <scope>NUCLEOTIDE SEQUENCE [LARGE SCALE GENOMIC DNA]</scope>
    <source>
        <strain evidence="2 3">CH-27</strain>
    </source>
</reference>
<dbReference type="Proteomes" id="UP001359886">
    <property type="component" value="Unassembled WGS sequence"/>
</dbReference>
<protein>
    <recommendedName>
        <fullName evidence="4">HTH marR-type domain-containing protein</fullName>
    </recommendedName>
</protein>
<feature type="compositionally biased region" description="Pro residues" evidence="1">
    <location>
        <begin position="159"/>
        <end position="170"/>
    </location>
</feature>
<dbReference type="EMBL" id="JAZHOG010000002">
    <property type="protein sequence ID" value="MEJ8566615.1"/>
    <property type="molecule type" value="Genomic_DNA"/>
</dbReference>
<evidence type="ECO:0008006" key="4">
    <source>
        <dbReference type="Google" id="ProtNLM"/>
    </source>
</evidence>
<feature type="compositionally biased region" description="Low complexity" evidence="1">
    <location>
        <begin position="86"/>
        <end position="103"/>
    </location>
</feature>
<feature type="compositionally biased region" description="Low complexity" evidence="1">
    <location>
        <begin position="144"/>
        <end position="158"/>
    </location>
</feature>
<comment type="caution">
    <text evidence="2">The sequence shown here is derived from an EMBL/GenBank/DDBJ whole genome shotgun (WGS) entry which is preliminary data.</text>
</comment>
<dbReference type="Gene3D" id="1.10.10.10">
    <property type="entry name" value="Winged helix-like DNA-binding domain superfamily/Winged helix DNA-binding domain"/>
    <property type="match status" value="1"/>
</dbReference>
<dbReference type="AlphaFoldDB" id="A0AAW9RDW4"/>
<sequence>MFSNHGHVLLFLAGNTEARLRDVAGQVGITERAVQKIVRELQDAGYLSVTKHGRCNRYQIHGRKTLRHPIESHCTLSRLVGLVHRSPSGESEPAAESAVVSAPKNKAKPKSRTRSKPAPRPQQQPQAKSATRPEAQTVKDSRPAAEPVEPPAASAPEPASGPVPEPPQPAPAKRRGKKNTEAESEPAETRQQGSLF</sequence>
<dbReference type="InterPro" id="IPR036390">
    <property type="entry name" value="WH_DNA-bd_sf"/>
</dbReference>
<gene>
    <name evidence="2" type="ORF">V3330_03155</name>
</gene>
<evidence type="ECO:0000256" key="1">
    <source>
        <dbReference type="SAM" id="MobiDB-lite"/>
    </source>
</evidence>